<dbReference type="EMBL" id="QNTT01000090">
    <property type="protein sequence ID" value="RBA30208.1"/>
    <property type="molecule type" value="Genomic_DNA"/>
</dbReference>
<evidence type="ECO:0000256" key="6">
    <source>
        <dbReference type="ARBA" id="ARBA00031042"/>
    </source>
</evidence>
<name>A0A365P6N9_9ACTN</name>
<dbReference type="Pfam" id="PF07174">
    <property type="entry name" value="FAP"/>
    <property type="match status" value="1"/>
</dbReference>
<comment type="subcellular location">
    <subcellularLocation>
        <location evidence="1">Secreted</location>
    </subcellularLocation>
</comment>
<evidence type="ECO:0000256" key="7">
    <source>
        <dbReference type="SAM" id="MobiDB-lite"/>
    </source>
</evidence>
<comment type="caution">
    <text evidence="9">The sequence shown here is derived from an EMBL/GenBank/DDBJ whole genome shotgun (WGS) entry which is preliminary data.</text>
</comment>
<keyword evidence="4" id="KW-0964">Secreted</keyword>
<dbReference type="GO" id="GO:0005576">
    <property type="term" value="C:extracellular region"/>
    <property type="evidence" value="ECO:0007669"/>
    <property type="project" value="UniProtKB-SubCell"/>
</dbReference>
<gene>
    <name evidence="9" type="ORF">DQ226_17580</name>
</gene>
<evidence type="ECO:0000256" key="3">
    <source>
        <dbReference type="ARBA" id="ARBA00016054"/>
    </source>
</evidence>
<evidence type="ECO:0000256" key="2">
    <source>
        <dbReference type="ARBA" id="ARBA00005477"/>
    </source>
</evidence>
<organism evidence="9 10">
    <name type="scientific">Dietzia maris</name>
    <dbReference type="NCBI Taxonomy" id="37915"/>
    <lineage>
        <taxon>Bacteria</taxon>
        <taxon>Bacillati</taxon>
        <taxon>Actinomycetota</taxon>
        <taxon>Actinomycetes</taxon>
        <taxon>Mycobacteriales</taxon>
        <taxon>Dietziaceae</taxon>
        <taxon>Dietzia</taxon>
    </lineage>
</organism>
<accession>A0A365P6N9</accession>
<dbReference type="GO" id="GO:0050840">
    <property type="term" value="F:extracellular matrix binding"/>
    <property type="evidence" value="ECO:0007669"/>
    <property type="project" value="InterPro"/>
</dbReference>
<proteinExistence type="inferred from homology"/>
<evidence type="ECO:0000256" key="4">
    <source>
        <dbReference type="ARBA" id="ARBA00022525"/>
    </source>
</evidence>
<reference evidence="9 10" key="1">
    <citation type="submission" date="2018-06" db="EMBL/GenBank/DDBJ databases">
        <title>Whole genome sequencing of four bacterial strains from South Shetland trench revealing bio-synthetic gene clusters.</title>
        <authorList>
            <person name="Abdel-Mageed W.M."/>
            <person name="Lehri B."/>
            <person name="Jarmusch S.A."/>
            <person name="Miranda K."/>
            <person name="Goodfellow M."/>
            <person name="Jaspars M."/>
            <person name="Karlyshev A.V."/>
        </authorList>
    </citation>
    <scope>NUCLEOTIDE SEQUENCE [LARGE SCALE GENOMIC DNA]</scope>
    <source>
        <strain evidence="9 10">SST1</strain>
    </source>
</reference>
<comment type="similarity">
    <text evidence="2">Belongs to the Apa family.</text>
</comment>
<keyword evidence="5" id="KW-0732">Signal</keyword>
<evidence type="ECO:0000256" key="5">
    <source>
        <dbReference type="ARBA" id="ARBA00022729"/>
    </source>
</evidence>
<evidence type="ECO:0000259" key="8">
    <source>
        <dbReference type="Pfam" id="PF07174"/>
    </source>
</evidence>
<evidence type="ECO:0000313" key="10">
    <source>
        <dbReference type="Proteomes" id="UP000252187"/>
    </source>
</evidence>
<dbReference type="AlphaFoldDB" id="A0A365P6N9"/>
<dbReference type="Proteomes" id="UP000252187">
    <property type="component" value="Unassembled WGS sequence"/>
</dbReference>
<feature type="compositionally biased region" description="Low complexity" evidence="7">
    <location>
        <begin position="9"/>
        <end position="19"/>
    </location>
</feature>
<protein>
    <recommendedName>
        <fullName evidence="3">Alanine and proline-rich secreted protein Apa</fullName>
    </recommendedName>
    <alternativeName>
        <fullName evidence="6">Fibronectin attachment protein</fullName>
    </alternativeName>
</protein>
<dbReference type="RefSeq" id="WP_069389642.1">
    <property type="nucleotide sequence ID" value="NZ_JBFBMK010000099.1"/>
</dbReference>
<evidence type="ECO:0000256" key="1">
    <source>
        <dbReference type="ARBA" id="ARBA00004613"/>
    </source>
</evidence>
<feature type="region of interest" description="Disordered" evidence="7">
    <location>
        <begin position="1"/>
        <end position="34"/>
    </location>
</feature>
<dbReference type="InterPro" id="IPR010801">
    <property type="entry name" value="FAP"/>
</dbReference>
<sequence length="230" mass="24047">MGTDDSPVPGYAADYTPAPDDAPDASHLTPEEKRGPRTVHVALGLLAALLVAAVATNPASVLPRDSTLSGTYYVDEGSGLELQVPVGWRVIDDPEFGSVQLRPVGTGRALDTRILAGPLDAGIAAAAITDDQGAATALAETIQLYVLGVSGTRDEQRVVPVDNEAGTGAAISYVVVPDGIPDQDSGGLVYTAVFGSEDSRWWVAYVTTAQQSAPGVRWMDRIVDHVRLPE</sequence>
<feature type="domain" description="Fibronectin-attachment" evidence="8">
    <location>
        <begin position="79"/>
        <end position="210"/>
    </location>
</feature>
<evidence type="ECO:0000313" key="9">
    <source>
        <dbReference type="EMBL" id="RBA30208.1"/>
    </source>
</evidence>